<reference evidence="4" key="1">
    <citation type="journal article" date="2023" name="Science">
        <title>Genome structures resolve the early diversification of teleost fishes.</title>
        <authorList>
            <person name="Parey E."/>
            <person name="Louis A."/>
            <person name="Montfort J."/>
            <person name="Bouchez O."/>
            <person name="Roques C."/>
            <person name="Iampietro C."/>
            <person name="Lluch J."/>
            <person name="Castinel A."/>
            <person name="Donnadieu C."/>
            <person name="Desvignes T."/>
            <person name="Floi Bucao C."/>
            <person name="Jouanno E."/>
            <person name="Wen M."/>
            <person name="Mejri S."/>
            <person name="Dirks R."/>
            <person name="Jansen H."/>
            <person name="Henkel C."/>
            <person name="Chen W.J."/>
            <person name="Zahm M."/>
            <person name="Cabau C."/>
            <person name="Klopp C."/>
            <person name="Thompson A.W."/>
            <person name="Robinson-Rechavi M."/>
            <person name="Braasch I."/>
            <person name="Lecointre G."/>
            <person name="Bobe J."/>
            <person name="Postlethwait J.H."/>
            <person name="Berthelot C."/>
            <person name="Roest Crollius H."/>
            <person name="Guiguen Y."/>
        </authorList>
    </citation>
    <scope>NUCLEOTIDE SEQUENCE</scope>
    <source>
        <strain evidence="4">NC1722</strain>
    </source>
</reference>
<evidence type="ECO:0000256" key="2">
    <source>
        <dbReference type="SAM" id="MobiDB-lite"/>
    </source>
</evidence>
<proteinExistence type="predicted"/>
<dbReference type="GO" id="GO:0001664">
    <property type="term" value="F:G protein-coupled receptor binding"/>
    <property type="evidence" value="ECO:0007669"/>
    <property type="project" value="TreeGrafter"/>
</dbReference>
<dbReference type="EMBL" id="JAINUG010001075">
    <property type="protein sequence ID" value="KAJ8358258.1"/>
    <property type="molecule type" value="Genomic_DNA"/>
</dbReference>
<dbReference type="AlphaFoldDB" id="A0AAD7VY52"/>
<dbReference type="GO" id="GO:0005085">
    <property type="term" value="F:guanyl-nucleotide exchange factor activity"/>
    <property type="evidence" value="ECO:0007669"/>
    <property type="project" value="UniProtKB-KW"/>
</dbReference>
<dbReference type="SUPFAM" id="SSF50729">
    <property type="entry name" value="PH domain-like"/>
    <property type="match status" value="1"/>
</dbReference>
<feature type="compositionally biased region" description="Acidic residues" evidence="2">
    <location>
        <begin position="255"/>
        <end position="265"/>
    </location>
</feature>
<evidence type="ECO:0000313" key="5">
    <source>
        <dbReference type="Proteomes" id="UP001221898"/>
    </source>
</evidence>
<dbReference type="InterPro" id="IPR041020">
    <property type="entry name" value="PH_16"/>
</dbReference>
<evidence type="ECO:0000313" key="4">
    <source>
        <dbReference type="EMBL" id="KAJ8358258.1"/>
    </source>
</evidence>
<comment type="caution">
    <text evidence="4">The sequence shown here is derived from an EMBL/GenBank/DDBJ whole genome shotgun (WGS) entry which is preliminary data.</text>
</comment>
<dbReference type="Proteomes" id="UP001221898">
    <property type="component" value="Unassembled WGS sequence"/>
</dbReference>
<accession>A0AAD7VY52</accession>
<dbReference type="PANTHER" id="PTHR45872:SF2">
    <property type="entry name" value="RHO GUANINE NUCLEOTIDE EXCHANGE FACTOR 2, ISOFORM D"/>
    <property type="match status" value="1"/>
</dbReference>
<dbReference type="PANTHER" id="PTHR45872">
    <property type="entry name" value="RHO GUANINE NUCLEOTIDE EXCHANGE FACTOR 2, ISOFORM D"/>
    <property type="match status" value="1"/>
</dbReference>
<dbReference type="GO" id="GO:0007186">
    <property type="term" value="P:G protein-coupled receptor signaling pathway"/>
    <property type="evidence" value="ECO:0007669"/>
    <property type="project" value="TreeGrafter"/>
</dbReference>
<dbReference type="Pfam" id="PF17838">
    <property type="entry name" value="PH_16"/>
    <property type="match status" value="1"/>
</dbReference>
<keyword evidence="5" id="KW-1185">Reference proteome</keyword>
<keyword evidence="1" id="KW-0344">Guanine-nucleotide releasing factor</keyword>
<gene>
    <name evidence="4" type="ORF">AAFF_G00019990</name>
</gene>
<dbReference type="Gene3D" id="2.30.29.30">
    <property type="entry name" value="Pleckstrin-homology domain (PH domain)/Phosphotyrosine-binding domain (PTB)"/>
    <property type="match status" value="1"/>
</dbReference>
<dbReference type="GO" id="GO:0005737">
    <property type="term" value="C:cytoplasm"/>
    <property type="evidence" value="ECO:0007669"/>
    <property type="project" value="TreeGrafter"/>
</dbReference>
<evidence type="ECO:0000259" key="3">
    <source>
        <dbReference type="Pfam" id="PF17838"/>
    </source>
</evidence>
<dbReference type="InterPro" id="IPR011993">
    <property type="entry name" value="PH-like_dom_sf"/>
</dbReference>
<feature type="compositionally biased region" description="Polar residues" evidence="2">
    <location>
        <begin position="277"/>
        <end position="287"/>
    </location>
</feature>
<evidence type="ECO:0000256" key="1">
    <source>
        <dbReference type="ARBA" id="ARBA00022658"/>
    </source>
</evidence>
<feature type="non-terminal residue" evidence="4">
    <location>
        <position position="1"/>
    </location>
</feature>
<protein>
    <recommendedName>
        <fullName evidence="3">ARHGEF1-like PH domain-containing protein</fullName>
    </recommendedName>
</protein>
<organism evidence="4 5">
    <name type="scientific">Aldrovandia affinis</name>
    <dbReference type="NCBI Taxonomy" id="143900"/>
    <lineage>
        <taxon>Eukaryota</taxon>
        <taxon>Metazoa</taxon>
        <taxon>Chordata</taxon>
        <taxon>Craniata</taxon>
        <taxon>Vertebrata</taxon>
        <taxon>Euteleostomi</taxon>
        <taxon>Actinopterygii</taxon>
        <taxon>Neopterygii</taxon>
        <taxon>Teleostei</taxon>
        <taxon>Notacanthiformes</taxon>
        <taxon>Halosauridae</taxon>
        <taxon>Aldrovandia</taxon>
    </lineage>
</organism>
<feature type="compositionally biased region" description="Low complexity" evidence="2">
    <location>
        <begin position="232"/>
        <end position="241"/>
    </location>
</feature>
<feature type="region of interest" description="Disordered" evidence="2">
    <location>
        <begin position="232"/>
        <end position="299"/>
    </location>
</feature>
<sequence>MIHEAPLTWRVSKEKTIEVQCRCSVGAVCRCRLCSSLTCWSCFRRTGLPIGALYNKALYLISAAEGQIYELAARTSSEKNTWKDLLEKTISLASTSSGSANHDLKHASVSAAGIQSDDSFSECSVSIERDTANDEEGVSMAPPPSDQSGSFLVDKGGMAGLQMLPCKMLIFRDLEEDGWSHDSDDTPTKETANERCLFRRGALSQEEESRVQVVRKAKGAGFASIPDDIIDDVSSISNQSDNPKGNTFYLTMPEEPGETQTEEDCPPPALPSGPGQEVTSLSPSQEDMGQGLYPPGQSQDRFQRLDARQSQSEPGIPSHLINNVEIFSTIERLMGRLQQLRVRDPPTTHSHYTLPVYTPTTHSHYTLPLHTPTTHSHYTLPLHTPSIHSHYTLPLHTPTTHSQYTLPVYTPTTHSQYTLPLHTPTTHSHYTLPLYTPTTHSHYTLPLHTPSIHSQYTLPLHTPSIHSHYTLPVYTPSIHSHYTLPLYTPTTHSHYTL</sequence>
<name>A0AAD7VY52_9TELE</name>
<feature type="domain" description="ARHGEF1-like PH" evidence="3">
    <location>
        <begin position="55"/>
        <end position="90"/>
    </location>
</feature>